<dbReference type="EMBL" id="JASWJB010000003">
    <property type="protein sequence ID" value="KAK2616698.1"/>
    <property type="molecule type" value="Genomic_DNA"/>
</dbReference>
<evidence type="ECO:0000313" key="2">
    <source>
        <dbReference type="Proteomes" id="UP001251528"/>
    </source>
</evidence>
<organism evidence="1 2">
    <name type="scientific">Conoideocrella luteorostrata</name>
    <dbReference type="NCBI Taxonomy" id="1105319"/>
    <lineage>
        <taxon>Eukaryota</taxon>
        <taxon>Fungi</taxon>
        <taxon>Dikarya</taxon>
        <taxon>Ascomycota</taxon>
        <taxon>Pezizomycotina</taxon>
        <taxon>Sordariomycetes</taxon>
        <taxon>Hypocreomycetidae</taxon>
        <taxon>Hypocreales</taxon>
        <taxon>Clavicipitaceae</taxon>
        <taxon>Conoideocrella</taxon>
    </lineage>
</organism>
<proteinExistence type="predicted"/>
<dbReference type="AlphaFoldDB" id="A0AAJ0CZ94"/>
<sequence>MNESLDNVYTTFGDPSLLADAISHGLQGSPSNLPIRIRVSILRPLDGKQLTETELNGGIDGQHCPSLEPLVEEWRTAFRQIPHGHSISHLEFDMSSSHKMEQRHIVRLLQAVSTVLNMKAERREVIFSVTGCPEAGRKYLEDSLPARHQTA</sequence>
<comment type="caution">
    <text evidence="1">The sequence shown here is derived from an EMBL/GenBank/DDBJ whole genome shotgun (WGS) entry which is preliminary data.</text>
</comment>
<accession>A0AAJ0CZ94</accession>
<evidence type="ECO:0000313" key="1">
    <source>
        <dbReference type="EMBL" id="KAK2616698.1"/>
    </source>
</evidence>
<protein>
    <submittedName>
        <fullName evidence="1">Uncharacterized protein</fullName>
    </submittedName>
</protein>
<name>A0AAJ0CZ94_9HYPO</name>
<keyword evidence="2" id="KW-1185">Reference proteome</keyword>
<reference evidence="1" key="1">
    <citation type="submission" date="2023-06" db="EMBL/GenBank/DDBJ databases">
        <title>Conoideocrella luteorostrata (Hypocreales: Clavicipitaceae), a potential biocontrol fungus for elongate hemlock scale in United States Christmas tree production areas.</title>
        <authorList>
            <person name="Barrett H."/>
            <person name="Lovett B."/>
            <person name="Macias A.M."/>
            <person name="Stajich J.E."/>
            <person name="Kasson M.T."/>
        </authorList>
    </citation>
    <scope>NUCLEOTIDE SEQUENCE</scope>
    <source>
        <strain evidence="1">ARSEF 14590</strain>
    </source>
</reference>
<gene>
    <name evidence="1" type="ORF">QQS21_000310</name>
</gene>
<dbReference type="Proteomes" id="UP001251528">
    <property type="component" value="Unassembled WGS sequence"/>
</dbReference>